<accession>A0A9P7F7V2</accession>
<feature type="transmembrane region" description="Helical" evidence="1">
    <location>
        <begin position="20"/>
        <end position="40"/>
    </location>
</feature>
<dbReference type="Proteomes" id="UP000823399">
    <property type="component" value="Unassembled WGS sequence"/>
</dbReference>
<dbReference type="OrthoDB" id="2664454at2759"/>
<protein>
    <recommendedName>
        <fullName evidence="2">DUF6533 domain-containing protein</fullName>
    </recommendedName>
</protein>
<sequence>MTFVSNDPALWPTIDGERVMSYFMVASSTAVVYDLALTFAQEFELVWRQRSSLMNVLYISVRYGGIPLYVGIVLSNIAPGSVTDVGCAALHSAQSWIPVIINAMLGVIMMTRIYAMYRRSKKMLIILVILLLAATLATAVMTAIVNIDVSWEELILSGISRCFDYTNPAAVRLPHETLIPTLVWQMLALCLALWIVIKHFCEVRQMPTAGGSFMVLIKGHVVDFVGFAAVSCFSIGSLSPTLMDASSPASNVYFGILQIIQPIQMFVLGPRLILDIREYHAKLVASSDEGTGMSTIAFQERGQVSTGDGV</sequence>
<feature type="transmembrane region" description="Helical" evidence="1">
    <location>
        <begin position="252"/>
        <end position="274"/>
    </location>
</feature>
<feature type="transmembrane region" description="Helical" evidence="1">
    <location>
        <begin position="95"/>
        <end position="117"/>
    </location>
</feature>
<dbReference type="AlphaFoldDB" id="A0A9P7F7V2"/>
<keyword evidence="1" id="KW-0472">Membrane</keyword>
<feature type="transmembrane region" description="Helical" evidence="1">
    <location>
        <begin position="124"/>
        <end position="147"/>
    </location>
</feature>
<name>A0A9P7F7V2_9AGAM</name>
<dbReference type="RefSeq" id="XP_041293056.1">
    <property type="nucleotide sequence ID" value="XM_041437304.1"/>
</dbReference>
<dbReference type="Pfam" id="PF20151">
    <property type="entry name" value="DUF6533"/>
    <property type="match status" value="1"/>
</dbReference>
<keyword evidence="4" id="KW-1185">Reference proteome</keyword>
<feature type="transmembrane region" description="Helical" evidence="1">
    <location>
        <begin position="52"/>
        <end position="75"/>
    </location>
</feature>
<evidence type="ECO:0000313" key="4">
    <source>
        <dbReference type="Proteomes" id="UP000823399"/>
    </source>
</evidence>
<evidence type="ECO:0000256" key="1">
    <source>
        <dbReference type="SAM" id="Phobius"/>
    </source>
</evidence>
<keyword evidence="1" id="KW-1133">Transmembrane helix</keyword>
<dbReference type="GeneID" id="64699563"/>
<keyword evidence="1" id="KW-0812">Transmembrane</keyword>
<evidence type="ECO:0000259" key="2">
    <source>
        <dbReference type="Pfam" id="PF20151"/>
    </source>
</evidence>
<feature type="domain" description="DUF6533" evidence="2">
    <location>
        <begin position="22"/>
        <end position="66"/>
    </location>
</feature>
<comment type="caution">
    <text evidence="3">The sequence shown here is derived from an EMBL/GenBank/DDBJ whole genome shotgun (WGS) entry which is preliminary data.</text>
</comment>
<proteinExistence type="predicted"/>
<feature type="transmembrane region" description="Helical" evidence="1">
    <location>
        <begin position="221"/>
        <end position="240"/>
    </location>
</feature>
<organism evidence="3 4">
    <name type="scientific">Suillus discolor</name>
    <dbReference type="NCBI Taxonomy" id="1912936"/>
    <lineage>
        <taxon>Eukaryota</taxon>
        <taxon>Fungi</taxon>
        <taxon>Dikarya</taxon>
        <taxon>Basidiomycota</taxon>
        <taxon>Agaricomycotina</taxon>
        <taxon>Agaricomycetes</taxon>
        <taxon>Agaricomycetidae</taxon>
        <taxon>Boletales</taxon>
        <taxon>Suillineae</taxon>
        <taxon>Suillaceae</taxon>
        <taxon>Suillus</taxon>
    </lineage>
</organism>
<reference evidence="3" key="1">
    <citation type="journal article" date="2020" name="New Phytol.">
        <title>Comparative genomics reveals dynamic genome evolution in host specialist ectomycorrhizal fungi.</title>
        <authorList>
            <person name="Lofgren L.A."/>
            <person name="Nguyen N.H."/>
            <person name="Vilgalys R."/>
            <person name="Ruytinx J."/>
            <person name="Liao H.L."/>
            <person name="Branco S."/>
            <person name="Kuo A."/>
            <person name="LaButti K."/>
            <person name="Lipzen A."/>
            <person name="Andreopoulos W."/>
            <person name="Pangilinan J."/>
            <person name="Riley R."/>
            <person name="Hundley H."/>
            <person name="Na H."/>
            <person name="Barry K."/>
            <person name="Grigoriev I.V."/>
            <person name="Stajich J.E."/>
            <person name="Kennedy P.G."/>
        </authorList>
    </citation>
    <scope>NUCLEOTIDE SEQUENCE</scope>
    <source>
        <strain evidence="3">FC423</strain>
    </source>
</reference>
<evidence type="ECO:0000313" key="3">
    <source>
        <dbReference type="EMBL" id="KAG2108686.1"/>
    </source>
</evidence>
<dbReference type="InterPro" id="IPR045340">
    <property type="entry name" value="DUF6533"/>
</dbReference>
<gene>
    <name evidence="3" type="ORF">F5147DRAFT_694423</name>
</gene>
<feature type="transmembrane region" description="Helical" evidence="1">
    <location>
        <begin position="182"/>
        <end position="201"/>
    </location>
</feature>
<dbReference type="EMBL" id="JABBWM010000026">
    <property type="protein sequence ID" value="KAG2108686.1"/>
    <property type="molecule type" value="Genomic_DNA"/>
</dbReference>